<name>A0A0F9C9P7_9ZZZZ</name>
<accession>A0A0F9C9P7</accession>
<gene>
    <name evidence="1" type="ORF">LCGC14_2351370</name>
</gene>
<comment type="caution">
    <text evidence="1">The sequence shown here is derived from an EMBL/GenBank/DDBJ whole genome shotgun (WGS) entry which is preliminary data.</text>
</comment>
<sequence length="87" mass="10134">AYYKISGKFNVLIGFEESDKAPEVVKIGELNTADKHPKEETQGDKVQRMIVRQNVLNRAVDMFNAGKIKEEEIYEKAEEFEKWVWKA</sequence>
<proteinExistence type="predicted"/>
<dbReference type="EMBL" id="LAZR01034237">
    <property type="protein sequence ID" value="KKL45859.1"/>
    <property type="molecule type" value="Genomic_DNA"/>
</dbReference>
<evidence type="ECO:0000313" key="1">
    <source>
        <dbReference type="EMBL" id="KKL45859.1"/>
    </source>
</evidence>
<reference evidence="1" key="1">
    <citation type="journal article" date="2015" name="Nature">
        <title>Complex archaea that bridge the gap between prokaryotes and eukaryotes.</title>
        <authorList>
            <person name="Spang A."/>
            <person name="Saw J.H."/>
            <person name="Jorgensen S.L."/>
            <person name="Zaremba-Niedzwiedzka K."/>
            <person name="Martijn J."/>
            <person name="Lind A.E."/>
            <person name="van Eijk R."/>
            <person name="Schleper C."/>
            <person name="Guy L."/>
            <person name="Ettema T.J."/>
        </authorList>
    </citation>
    <scope>NUCLEOTIDE SEQUENCE</scope>
</reference>
<feature type="non-terminal residue" evidence="1">
    <location>
        <position position="1"/>
    </location>
</feature>
<protein>
    <submittedName>
        <fullName evidence="1">Uncharacterized protein</fullName>
    </submittedName>
</protein>
<organism evidence="1">
    <name type="scientific">marine sediment metagenome</name>
    <dbReference type="NCBI Taxonomy" id="412755"/>
    <lineage>
        <taxon>unclassified sequences</taxon>
        <taxon>metagenomes</taxon>
        <taxon>ecological metagenomes</taxon>
    </lineage>
</organism>
<dbReference type="AlphaFoldDB" id="A0A0F9C9P7"/>